<name>A0A8T2TBS5_CERRI</name>
<dbReference type="InterPro" id="IPR001509">
    <property type="entry name" value="Epimerase_deHydtase"/>
</dbReference>
<evidence type="ECO:0000259" key="4">
    <source>
        <dbReference type="Pfam" id="PF01370"/>
    </source>
</evidence>
<accession>A0A8T2TBS5</accession>
<dbReference type="InterPro" id="IPR036291">
    <property type="entry name" value="NAD(P)-bd_dom_sf"/>
</dbReference>
<dbReference type="Gene3D" id="3.40.50.720">
    <property type="entry name" value="NAD(P)-binding Rossmann-like Domain"/>
    <property type="match status" value="1"/>
</dbReference>
<dbReference type="EMBL" id="CM035419">
    <property type="protein sequence ID" value="KAH7414638.1"/>
    <property type="molecule type" value="Genomic_DNA"/>
</dbReference>
<evidence type="ECO:0000313" key="6">
    <source>
        <dbReference type="Proteomes" id="UP000825935"/>
    </source>
</evidence>
<feature type="domain" description="NAD-dependent epimerase/dehydratase" evidence="4">
    <location>
        <begin position="148"/>
        <end position="272"/>
    </location>
</feature>
<dbReference type="AlphaFoldDB" id="A0A8T2TBS5"/>
<dbReference type="OMA" id="MGDYFDL"/>
<keyword evidence="6" id="KW-1185">Reference proteome</keyword>
<reference evidence="5" key="1">
    <citation type="submission" date="2021-08" db="EMBL/GenBank/DDBJ databases">
        <title>WGS assembly of Ceratopteris richardii.</title>
        <authorList>
            <person name="Marchant D.B."/>
            <person name="Chen G."/>
            <person name="Jenkins J."/>
            <person name="Shu S."/>
            <person name="Leebens-Mack J."/>
            <person name="Grimwood J."/>
            <person name="Schmutz J."/>
            <person name="Soltis P."/>
            <person name="Soltis D."/>
            <person name="Chen Z.-H."/>
        </authorList>
    </citation>
    <scope>NUCLEOTIDE SEQUENCE</scope>
    <source>
        <strain evidence="5">Whitten #5841</strain>
        <tissue evidence="5">Leaf</tissue>
    </source>
</reference>
<dbReference type="PANTHER" id="PTHR43574">
    <property type="entry name" value="EPIMERASE-RELATED"/>
    <property type="match status" value="1"/>
</dbReference>
<gene>
    <name evidence="5" type="ORF">KP509_14G002600</name>
</gene>
<comment type="similarity">
    <text evidence="1">Belongs to the NAD(P)-dependent epimerase/dehydratase family.</text>
</comment>
<dbReference type="Pfam" id="PF01370">
    <property type="entry name" value="Epimerase"/>
    <property type="match status" value="1"/>
</dbReference>
<sequence length="365" mass="41268">MGSLTLNDCVASDPSRSLLQRLYDRKTVQVQTLRWKIACRVTMSMGVKERTSSLVRMEDKRVFIFGVGYVGLAFARHLHSQAWNISGTCSSEDRRIAVQEAGFQTFLFNSNDGTNLSEERILALQNATHVLVSIPPVAELDGDLVLSTYKEQIYELARNTNLHWIAYLSSTGVYGDHHGEWVDERSEAMPVDKHGIARLNAEKEWLQLGHETGACIQIFRLGGVYGPGRSAIDTLLRSEGKSFKQRKRERRRYTSRIHISDVVQVLMAGIKSPCPGVIYNVVDDDPAPRSEVFSHARDLIHEKLPHLSHLMEQNNLESANVQDWYLTSSPEKRVSNLRIKNELKIKLIHPTYRSGLEAIVNGMSQ</sequence>
<dbReference type="GO" id="GO:0016853">
    <property type="term" value="F:isomerase activity"/>
    <property type="evidence" value="ECO:0007669"/>
    <property type="project" value="UniProtKB-KW"/>
</dbReference>
<organism evidence="5 6">
    <name type="scientific">Ceratopteris richardii</name>
    <name type="common">Triangle waterfern</name>
    <dbReference type="NCBI Taxonomy" id="49495"/>
    <lineage>
        <taxon>Eukaryota</taxon>
        <taxon>Viridiplantae</taxon>
        <taxon>Streptophyta</taxon>
        <taxon>Embryophyta</taxon>
        <taxon>Tracheophyta</taxon>
        <taxon>Polypodiopsida</taxon>
        <taxon>Polypodiidae</taxon>
        <taxon>Polypodiales</taxon>
        <taxon>Pteridineae</taxon>
        <taxon>Pteridaceae</taxon>
        <taxon>Parkerioideae</taxon>
        <taxon>Ceratopteris</taxon>
    </lineage>
</organism>
<evidence type="ECO:0000256" key="3">
    <source>
        <dbReference type="ARBA" id="ARBA00023235"/>
    </source>
</evidence>
<evidence type="ECO:0000313" key="5">
    <source>
        <dbReference type="EMBL" id="KAH7414638.1"/>
    </source>
</evidence>
<protein>
    <recommendedName>
        <fullName evidence="4">NAD-dependent epimerase/dehydratase domain-containing protein</fullName>
    </recommendedName>
</protein>
<evidence type="ECO:0000256" key="2">
    <source>
        <dbReference type="ARBA" id="ARBA00023027"/>
    </source>
</evidence>
<dbReference type="CDD" id="cd05266">
    <property type="entry name" value="SDR_a4"/>
    <property type="match status" value="1"/>
</dbReference>
<dbReference type="Proteomes" id="UP000825935">
    <property type="component" value="Chromosome 14"/>
</dbReference>
<keyword evidence="3" id="KW-0413">Isomerase</keyword>
<keyword evidence="2" id="KW-0520">NAD</keyword>
<comment type="caution">
    <text evidence="5">The sequence shown here is derived from an EMBL/GenBank/DDBJ whole genome shotgun (WGS) entry which is preliminary data.</text>
</comment>
<proteinExistence type="inferred from homology"/>
<evidence type="ECO:0000256" key="1">
    <source>
        <dbReference type="ARBA" id="ARBA00007637"/>
    </source>
</evidence>
<dbReference type="SUPFAM" id="SSF51735">
    <property type="entry name" value="NAD(P)-binding Rossmann-fold domains"/>
    <property type="match status" value="1"/>
</dbReference>
<dbReference type="OrthoDB" id="5824at2759"/>